<dbReference type="InterPro" id="IPR036322">
    <property type="entry name" value="WD40_repeat_dom_sf"/>
</dbReference>
<name>A0A923NHG9_9FIRM</name>
<dbReference type="EMBL" id="JACRYT010000003">
    <property type="protein sequence ID" value="MBC6679113.1"/>
    <property type="molecule type" value="Genomic_DNA"/>
</dbReference>
<sequence length="316" mass="37008">MTRKKYQMNIPGLSGIISYKRNYLIVAEEYKVVVYDLETLEPITKLSIRHVLGMDLNLSEDMVYCYTVDAIKIFSLETFRVLKVLEPELTDEEEWEIKQCYSVGINLLLLVVLLFGGDYLVVLCDTENGATETIITVEEDDAILFDKKHGLQIVKGDFYQPRSESNDLQIEQRHYQSEQFLFNTDIEILKLSAAETKKSGNLCYGEPEGKFFLAIEYGFFQSYYLFLDQDFRLIERIKAPMKDYPSEICYYEDYNLLILFYVDKKIVVLDTKNNRFQICTILDAVLPFGHVLFKETKQLLIFEAEKIQWVDLDRFS</sequence>
<feature type="transmembrane region" description="Helical" evidence="1">
    <location>
        <begin position="103"/>
        <end position="122"/>
    </location>
</feature>
<evidence type="ECO:0000313" key="3">
    <source>
        <dbReference type="Proteomes" id="UP000602647"/>
    </source>
</evidence>
<protein>
    <submittedName>
        <fullName evidence="2">Uncharacterized protein</fullName>
    </submittedName>
</protein>
<keyword evidence="1" id="KW-1133">Transmembrane helix</keyword>
<dbReference type="RefSeq" id="WP_187302221.1">
    <property type="nucleotide sequence ID" value="NZ_JACRYT010000003.1"/>
</dbReference>
<dbReference type="SUPFAM" id="SSF50978">
    <property type="entry name" value="WD40 repeat-like"/>
    <property type="match status" value="1"/>
</dbReference>
<evidence type="ECO:0000313" key="2">
    <source>
        <dbReference type="EMBL" id="MBC6679113.1"/>
    </source>
</evidence>
<proteinExistence type="predicted"/>
<comment type="caution">
    <text evidence="2">The sequence shown here is derived from an EMBL/GenBank/DDBJ whole genome shotgun (WGS) entry which is preliminary data.</text>
</comment>
<keyword evidence="1" id="KW-0812">Transmembrane</keyword>
<keyword evidence="3" id="KW-1185">Reference proteome</keyword>
<accession>A0A923NHG9</accession>
<reference evidence="2" key="1">
    <citation type="submission" date="2020-08" db="EMBL/GenBank/DDBJ databases">
        <title>Genome public.</title>
        <authorList>
            <person name="Liu C."/>
            <person name="Sun Q."/>
        </authorList>
    </citation>
    <scope>NUCLEOTIDE SEQUENCE</scope>
    <source>
        <strain evidence="2">BX12</strain>
    </source>
</reference>
<dbReference type="Proteomes" id="UP000602647">
    <property type="component" value="Unassembled WGS sequence"/>
</dbReference>
<gene>
    <name evidence="2" type="ORF">H9L42_04645</name>
</gene>
<keyword evidence="1" id="KW-0472">Membrane</keyword>
<dbReference type="AlphaFoldDB" id="A0A923NHG9"/>
<organism evidence="2 3">
    <name type="scientific">Zhenpiania hominis</name>
    <dbReference type="NCBI Taxonomy" id="2763644"/>
    <lineage>
        <taxon>Bacteria</taxon>
        <taxon>Bacillati</taxon>
        <taxon>Bacillota</taxon>
        <taxon>Clostridia</taxon>
        <taxon>Peptostreptococcales</taxon>
        <taxon>Anaerovoracaceae</taxon>
        <taxon>Zhenpiania</taxon>
    </lineage>
</organism>
<evidence type="ECO:0000256" key="1">
    <source>
        <dbReference type="SAM" id="Phobius"/>
    </source>
</evidence>